<dbReference type="Proteomes" id="UP001356427">
    <property type="component" value="Unassembled WGS sequence"/>
</dbReference>
<evidence type="ECO:0000313" key="3">
    <source>
        <dbReference type="Proteomes" id="UP001356427"/>
    </source>
</evidence>
<organism evidence="2 3">
    <name type="scientific">Coregonus suidteri</name>
    <dbReference type="NCBI Taxonomy" id="861788"/>
    <lineage>
        <taxon>Eukaryota</taxon>
        <taxon>Metazoa</taxon>
        <taxon>Chordata</taxon>
        <taxon>Craniata</taxon>
        <taxon>Vertebrata</taxon>
        <taxon>Euteleostomi</taxon>
        <taxon>Actinopterygii</taxon>
        <taxon>Neopterygii</taxon>
        <taxon>Teleostei</taxon>
        <taxon>Protacanthopterygii</taxon>
        <taxon>Salmoniformes</taxon>
        <taxon>Salmonidae</taxon>
        <taxon>Coregoninae</taxon>
        <taxon>Coregonus</taxon>
    </lineage>
</organism>
<accession>A0AAN8KVC4</accession>
<evidence type="ECO:0000256" key="1">
    <source>
        <dbReference type="SAM" id="MobiDB-lite"/>
    </source>
</evidence>
<feature type="region of interest" description="Disordered" evidence="1">
    <location>
        <begin position="20"/>
        <end position="117"/>
    </location>
</feature>
<dbReference type="AlphaFoldDB" id="A0AAN8KVC4"/>
<feature type="compositionally biased region" description="Basic and acidic residues" evidence="1">
    <location>
        <begin position="107"/>
        <end position="117"/>
    </location>
</feature>
<feature type="compositionally biased region" description="Basic and acidic residues" evidence="1">
    <location>
        <begin position="40"/>
        <end position="57"/>
    </location>
</feature>
<evidence type="ECO:0000313" key="2">
    <source>
        <dbReference type="EMBL" id="KAK6296024.1"/>
    </source>
</evidence>
<keyword evidence="3" id="KW-1185">Reference proteome</keyword>
<reference evidence="2 3" key="1">
    <citation type="submission" date="2021-04" db="EMBL/GenBank/DDBJ databases">
        <authorList>
            <person name="De Guttry C."/>
            <person name="Zahm M."/>
            <person name="Klopp C."/>
            <person name="Cabau C."/>
            <person name="Louis A."/>
            <person name="Berthelot C."/>
            <person name="Parey E."/>
            <person name="Roest Crollius H."/>
            <person name="Montfort J."/>
            <person name="Robinson-Rechavi M."/>
            <person name="Bucao C."/>
            <person name="Bouchez O."/>
            <person name="Gislard M."/>
            <person name="Lluch J."/>
            <person name="Milhes M."/>
            <person name="Lampietro C."/>
            <person name="Lopez Roques C."/>
            <person name="Donnadieu C."/>
            <person name="Braasch I."/>
            <person name="Desvignes T."/>
            <person name="Postlethwait J."/>
            <person name="Bobe J."/>
            <person name="Wedekind C."/>
            <person name="Guiguen Y."/>
        </authorList>
    </citation>
    <scope>NUCLEOTIDE SEQUENCE [LARGE SCALE GENOMIC DNA]</scope>
    <source>
        <strain evidence="2">Cs_M1</strain>
        <tissue evidence="2">Blood</tissue>
    </source>
</reference>
<gene>
    <name evidence="2" type="ORF">J4Q44_G00337370</name>
</gene>
<feature type="compositionally biased region" description="Low complexity" evidence="1">
    <location>
        <begin position="30"/>
        <end position="39"/>
    </location>
</feature>
<dbReference type="EMBL" id="JAGTTL010000033">
    <property type="protein sequence ID" value="KAK6296024.1"/>
    <property type="molecule type" value="Genomic_DNA"/>
</dbReference>
<protein>
    <submittedName>
        <fullName evidence="2">Uncharacterized protein</fullName>
    </submittedName>
</protein>
<sequence length="117" mass="13138">MAHALEVLNSLADAGYATLPRQCQMDPPQRSWNSSGGWSSRRESARSGRDWRERDNKLQAATPGPASTPRTSSVWAPIPPRDLLPQDPRMTRRISDPPRAQPTAAITREEMGHWRQP</sequence>
<proteinExistence type="predicted"/>
<name>A0AAN8KVC4_9TELE</name>
<comment type="caution">
    <text evidence="2">The sequence shown here is derived from an EMBL/GenBank/DDBJ whole genome shotgun (WGS) entry which is preliminary data.</text>
</comment>